<feature type="compositionally biased region" description="Low complexity" evidence="1">
    <location>
        <begin position="266"/>
        <end position="304"/>
    </location>
</feature>
<comment type="caution">
    <text evidence="4">The sequence shown here is derived from an EMBL/GenBank/DDBJ whole genome shotgun (WGS) entry which is preliminary data.</text>
</comment>
<evidence type="ECO:0000313" key="4">
    <source>
        <dbReference type="EMBL" id="MEE4544206.1"/>
    </source>
</evidence>
<dbReference type="Proteomes" id="UP001344658">
    <property type="component" value="Unassembled WGS sequence"/>
</dbReference>
<proteinExistence type="predicted"/>
<evidence type="ECO:0000256" key="2">
    <source>
        <dbReference type="SAM" id="SignalP"/>
    </source>
</evidence>
<sequence>MRGGVGPRRSVRLVAVAAAALVAGALPGTNSAATGSQGELSLGYTCRFVSGAQDVTIAFSQTFPSTGAVGQPIRPGVLKMTVALPRAGVTALLPADTGSVTAAGDLTTRVAQGSSTAEADWPGLAAGDTPVAGADALLLTFVGQAPGVKVTAPGDVVFSPQQLTLVLHPLAARPPASGTPTAPPPSPTATSPAGPAGTSGAQAATRAAAKTGTSTGTKTAGGAVTSTGASTATTTSPTEPAGGLTGDCTPKAGQDAVLATVHVPAEASGAPGSGSPSAPGPSASTGAGAAGDATGSGPSAAAPGRRTAGSTVVPLEAPVHSGLTTCGKTPHGDPDPKRLPPVSPQAIVLPFPGDPPYPDGPMCGFAVGFANQYKLNGAMIVNDPHAHPVMAEVNAGRRKVLDFTNDYVEVDSVLALNLPPSSATFLTYGFMPTSATVQFVPRGLMTIVQSGDSFFDQPILTTIGGYQDIRVRDVRINGTPLDVGPNCHTATPIDVELKGREDDYIPGGDGKPDYDIVNGGPLVDDDLVIPPFTGCAAHGENLDALFTSALSGPGNTLNLSQGRLCDPINIPEQTCLPEIQIPPLPHRR</sequence>
<gene>
    <name evidence="4" type="ORF">V2S66_19780</name>
</gene>
<dbReference type="Pfam" id="PF20611">
    <property type="entry name" value="DUF6801"/>
    <property type="match status" value="1"/>
</dbReference>
<reference evidence="4 5" key="1">
    <citation type="submission" date="2023-12" db="EMBL/GenBank/DDBJ databases">
        <title>Streptomyces sp. V4-01.</title>
        <authorList>
            <person name="Somphong A."/>
            <person name="Phongsopitanun W."/>
        </authorList>
    </citation>
    <scope>NUCLEOTIDE SEQUENCE [LARGE SCALE GENOMIC DNA]</scope>
    <source>
        <strain evidence="4 5">V4-01</strain>
    </source>
</reference>
<organism evidence="4 5">
    <name type="scientific">Actinacidiphila polyblastidii</name>
    <dbReference type="NCBI Taxonomy" id="3110430"/>
    <lineage>
        <taxon>Bacteria</taxon>
        <taxon>Bacillati</taxon>
        <taxon>Actinomycetota</taxon>
        <taxon>Actinomycetes</taxon>
        <taxon>Kitasatosporales</taxon>
        <taxon>Streptomycetaceae</taxon>
        <taxon>Actinacidiphila</taxon>
    </lineage>
</organism>
<feature type="domain" description="DUF6801" evidence="3">
    <location>
        <begin position="44"/>
        <end position="172"/>
    </location>
</feature>
<protein>
    <submittedName>
        <fullName evidence="4">DUF6801 domain-containing protein</fullName>
    </submittedName>
</protein>
<keyword evidence="2" id="KW-0732">Signal</keyword>
<feature type="compositionally biased region" description="Low complexity" evidence="1">
    <location>
        <begin position="188"/>
        <end position="242"/>
    </location>
</feature>
<feature type="region of interest" description="Disordered" evidence="1">
    <location>
        <begin position="266"/>
        <end position="342"/>
    </location>
</feature>
<dbReference type="InterPro" id="IPR046542">
    <property type="entry name" value="DUF6801"/>
</dbReference>
<feature type="region of interest" description="Disordered" evidence="1">
    <location>
        <begin position="172"/>
        <end position="251"/>
    </location>
</feature>
<feature type="chain" id="PRO_5047338482" evidence="2">
    <location>
        <begin position="33"/>
        <end position="588"/>
    </location>
</feature>
<dbReference type="EMBL" id="JAZEWV010000015">
    <property type="protein sequence ID" value="MEE4544206.1"/>
    <property type="molecule type" value="Genomic_DNA"/>
</dbReference>
<evidence type="ECO:0000259" key="3">
    <source>
        <dbReference type="Pfam" id="PF20611"/>
    </source>
</evidence>
<evidence type="ECO:0000313" key="5">
    <source>
        <dbReference type="Proteomes" id="UP001344658"/>
    </source>
</evidence>
<accession>A0ABU7PEH1</accession>
<keyword evidence="5" id="KW-1185">Reference proteome</keyword>
<dbReference type="RefSeq" id="WP_330797196.1">
    <property type="nucleotide sequence ID" value="NZ_JAZEWV010000015.1"/>
</dbReference>
<name>A0ABU7PEH1_9ACTN</name>
<feature type="signal peptide" evidence="2">
    <location>
        <begin position="1"/>
        <end position="32"/>
    </location>
</feature>
<evidence type="ECO:0000256" key="1">
    <source>
        <dbReference type="SAM" id="MobiDB-lite"/>
    </source>
</evidence>